<dbReference type="EMBL" id="KI894022">
    <property type="protein sequence ID" value="OCF24652.1"/>
    <property type="molecule type" value="Genomic_DNA"/>
</dbReference>
<dbReference type="RefSeq" id="XP_019045722.1">
    <property type="nucleotide sequence ID" value="XM_019192725.1"/>
</dbReference>
<feature type="compositionally biased region" description="Polar residues" evidence="1">
    <location>
        <begin position="384"/>
        <end position="395"/>
    </location>
</feature>
<feature type="compositionally biased region" description="Low complexity" evidence="1">
    <location>
        <begin position="464"/>
        <end position="473"/>
    </location>
</feature>
<reference evidence="2" key="1">
    <citation type="submission" date="2013-07" db="EMBL/GenBank/DDBJ databases">
        <title>The Genome Sequence of Cryptococcus bestiolae CBS10118.</title>
        <authorList>
            <consortium name="The Broad Institute Genome Sequencing Platform"/>
            <person name="Cuomo C."/>
            <person name="Litvintseva A."/>
            <person name="Chen Y."/>
            <person name="Heitman J."/>
            <person name="Sun S."/>
            <person name="Springer D."/>
            <person name="Dromer F."/>
            <person name="Young S.K."/>
            <person name="Zeng Q."/>
            <person name="Gargeya S."/>
            <person name="Fitzgerald M."/>
            <person name="Abouelleil A."/>
            <person name="Alvarado L."/>
            <person name="Berlin A.M."/>
            <person name="Chapman S.B."/>
            <person name="Dewar J."/>
            <person name="Goldberg J."/>
            <person name="Griggs A."/>
            <person name="Gujja S."/>
            <person name="Hansen M."/>
            <person name="Howarth C."/>
            <person name="Imamovic A."/>
            <person name="Larimer J."/>
            <person name="McCowan C."/>
            <person name="Murphy C."/>
            <person name="Pearson M."/>
            <person name="Priest M."/>
            <person name="Roberts A."/>
            <person name="Saif S."/>
            <person name="Shea T."/>
            <person name="Sykes S."/>
            <person name="Wortman J."/>
            <person name="Nusbaum C."/>
            <person name="Birren B."/>
        </authorList>
    </citation>
    <scope>NUCLEOTIDE SEQUENCE [LARGE SCALE GENOMIC DNA]</scope>
    <source>
        <strain evidence="2">CBS 10118</strain>
    </source>
</reference>
<evidence type="ECO:0000313" key="3">
    <source>
        <dbReference type="EMBL" id="WVW84591.1"/>
    </source>
</evidence>
<protein>
    <submittedName>
        <fullName evidence="2">Uncharacterized protein</fullName>
    </submittedName>
</protein>
<dbReference type="OrthoDB" id="2564927at2759"/>
<dbReference type="STRING" id="1296100.A0A1B9G0V3"/>
<reference evidence="2" key="3">
    <citation type="submission" date="2014-01" db="EMBL/GenBank/DDBJ databases">
        <title>Evolution of pathogenesis and genome organization in the Tremellales.</title>
        <authorList>
            <person name="Cuomo C."/>
            <person name="Litvintseva A."/>
            <person name="Heitman J."/>
            <person name="Chen Y."/>
            <person name="Sun S."/>
            <person name="Springer D."/>
            <person name="Dromer F."/>
            <person name="Young S."/>
            <person name="Zeng Q."/>
            <person name="Chapman S."/>
            <person name="Gujja S."/>
            <person name="Saif S."/>
            <person name="Birren B."/>
        </authorList>
    </citation>
    <scope>NUCLEOTIDE SEQUENCE</scope>
    <source>
        <strain evidence="2">CBS 10118</strain>
    </source>
</reference>
<organism evidence="2">
    <name type="scientific">Kwoniella bestiolae CBS 10118</name>
    <dbReference type="NCBI Taxonomy" id="1296100"/>
    <lineage>
        <taxon>Eukaryota</taxon>
        <taxon>Fungi</taxon>
        <taxon>Dikarya</taxon>
        <taxon>Basidiomycota</taxon>
        <taxon>Agaricomycotina</taxon>
        <taxon>Tremellomycetes</taxon>
        <taxon>Tremellales</taxon>
        <taxon>Cryptococcaceae</taxon>
        <taxon>Kwoniella</taxon>
    </lineage>
</organism>
<feature type="region of interest" description="Disordered" evidence="1">
    <location>
        <begin position="29"/>
        <end position="61"/>
    </location>
</feature>
<feature type="compositionally biased region" description="Basic and acidic residues" evidence="1">
    <location>
        <begin position="814"/>
        <end position="828"/>
    </location>
</feature>
<evidence type="ECO:0000256" key="1">
    <source>
        <dbReference type="SAM" id="MobiDB-lite"/>
    </source>
</evidence>
<dbReference type="GeneID" id="30210512"/>
<feature type="region of interest" description="Disordered" evidence="1">
    <location>
        <begin position="77"/>
        <end position="98"/>
    </location>
</feature>
<dbReference type="KEGG" id="kbi:30210512"/>
<dbReference type="EMBL" id="CP144545">
    <property type="protein sequence ID" value="WVW84591.1"/>
    <property type="molecule type" value="Genomic_DNA"/>
</dbReference>
<feature type="region of interest" description="Disordered" evidence="1">
    <location>
        <begin position="715"/>
        <end position="873"/>
    </location>
</feature>
<feature type="compositionally biased region" description="Acidic residues" evidence="1">
    <location>
        <begin position="77"/>
        <end position="91"/>
    </location>
</feature>
<feature type="region of interest" description="Disordered" evidence="1">
    <location>
        <begin position="253"/>
        <end position="275"/>
    </location>
</feature>
<evidence type="ECO:0000313" key="4">
    <source>
        <dbReference type="Proteomes" id="UP000092730"/>
    </source>
</evidence>
<feature type="compositionally biased region" description="Acidic residues" evidence="1">
    <location>
        <begin position="254"/>
        <end position="263"/>
    </location>
</feature>
<name>A0A1B9G0V3_9TREE</name>
<feature type="region of interest" description="Disordered" evidence="1">
    <location>
        <begin position="624"/>
        <end position="651"/>
    </location>
</feature>
<feature type="compositionally biased region" description="Low complexity" evidence="1">
    <location>
        <begin position="624"/>
        <end position="646"/>
    </location>
</feature>
<proteinExistence type="predicted"/>
<accession>A0A1B9G0V3</accession>
<feature type="region of interest" description="Disordered" evidence="1">
    <location>
        <begin position="493"/>
        <end position="533"/>
    </location>
</feature>
<reference evidence="3" key="4">
    <citation type="submission" date="2024-02" db="EMBL/GenBank/DDBJ databases">
        <title>Comparative genomics of Cryptococcus and Kwoniella reveals pathogenesis evolution and contrasting modes of karyotype evolution via chromosome fusion or intercentromeric recombination.</title>
        <authorList>
            <person name="Coelho M.A."/>
            <person name="David-Palma M."/>
            <person name="Shea T."/>
            <person name="Bowers K."/>
            <person name="McGinley-Smith S."/>
            <person name="Mohammad A.W."/>
            <person name="Gnirke A."/>
            <person name="Yurkov A.M."/>
            <person name="Nowrousian M."/>
            <person name="Sun S."/>
            <person name="Cuomo C.A."/>
            <person name="Heitman J."/>
        </authorList>
    </citation>
    <scope>NUCLEOTIDE SEQUENCE</scope>
    <source>
        <strain evidence="3">CBS 10118</strain>
    </source>
</reference>
<evidence type="ECO:0000313" key="2">
    <source>
        <dbReference type="EMBL" id="OCF24652.1"/>
    </source>
</evidence>
<feature type="compositionally biased region" description="Low complexity" evidence="1">
    <location>
        <begin position="776"/>
        <end position="792"/>
    </location>
</feature>
<feature type="compositionally biased region" description="Low complexity" evidence="1">
    <location>
        <begin position="39"/>
        <end position="50"/>
    </location>
</feature>
<reference evidence="3" key="2">
    <citation type="submission" date="2013-07" db="EMBL/GenBank/DDBJ databases">
        <authorList>
            <consortium name="The Broad Institute Genome Sequencing Platform"/>
            <person name="Cuomo C."/>
            <person name="Litvintseva A."/>
            <person name="Chen Y."/>
            <person name="Heitman J."/>
            <person name="Sun S."/>
            <person name="Springer D."/>
            <person name="Dromer F."/>
            <person name="Young S.K."/>
            <person name="Zeng Q."/>
            <person name="Gargeya S."/>
            <person name="Fitzgerald M."/>
            <person name="Abouelleil A."/>
            <person name="Alvarado L."/>
            <person name="Berlin A.M."/>
            <person name="Chapman S.B."/>
            <person name="Dewar J."/>
            <person name="Goldberg J."/>
            <person name="Griggs A."/>
            <person name="Gujja S."/>
            <person name="Hansen M."/>
            <person name="Howarth C."/>
            <person name="Imamovic A."/>
            <person name="Larimer J."/>
            <person name="McCowan C."/>
            <person name="Murphy C."/>
            <person name="Pearson M."/>
            <person name="Priest M."/>
            <person name="Roberts A."/>
            <person name="Saif S."/>
            <person name="Shea T."/>
            <person name="Sykes S."/>
            <person name="Wortman J."/>
            <person name="Nusbaum C."/>
            <person name="Birren B."/>
        </authorList>
    </citation>
    <scope>NUCLEOTIDE SEQUENCE</scope>
    <source>
        <strain evidence="3">CBS 10118</strain>
    </source>
</reference>
<sequence length="873" mass="94913">MSTQVGQVAFWSHPTIYAPTPIDEMIDPLDSAVPSAVHSPDSSYSATSPSEEFRSPTFPTDHAFEFDHSHEEIQAEEYDEMQEREQEEEEEPRWLGRRPSWALSAGGSVISVSPRGSLCGSLDSRRGSSISLSMSLTKAPRLPFEARRQSNPSLLGFDLAEQRRRSSAKSAGAQSLTRRRSSALSSTLWRSRRNSSMVDAMEEARLRNIASLDLLRRRFSEVVEVTHGYSDEEEDLDGAWDYQAWSSCTSDYNSEYDEDEDDSEVHTESYIPSPDSRNGASFVPSLFSNYPLESVARAPPNAPEENQLDPLSVSPSPLLHATRFPQDDITIQGIGTPPPSAQPNALLRDRSRPLLNRSITTYVAPRTIGVPPGAAPPRPGLARSVSNPLISSTASSQEQIKGLEIRASGSFPLARATPLGISPLRESLRRQSVISDGGESSRRSSLGERRRSSLVPGMGRKSTRSGSFNGSSSDINDASRRASLAERRMSLVKESAFRRMSGSTSTRKSSEADGAEPSTRRKNSRPSTGTRASSVVSIGEYGYLAPQIIIDGPKVTPKVSSEIDAPPKLRANAPPSIVLPTYTFPNTTLISPNAETPRFNPPSHFLRNPDPSPTSTPTYDPMITPTTSKSFFSESSGSGSLGSPKTPRGPLIDRGRPIPSPEYEAAKVLPFKDIITQPTSPKAEKEISTIRINESRIARKTLSIEDMHLVLEDTTPNGSIGEIGEMNKPKPTIKRLLTDPDANPNPQAGVGGGSGRPGMFRGLSFPISIKQEYTFPSPSSSSTSPATAAANGKGKGKAGLYTFPSSPQSSKSPKPKDQEQGKQIDESRPSLTKRRSITFIEPPSPRSTPTSSRPKLGERTSSFTRFFHSKSKK</sequence>
<feature type="region of interest" description="Disordered" evidence="1">
    <location>
        <begin position="430"/>
        <end position="481"/>
    </location>
</feature>
<dbReference type="VEuPathDB" id="FungiDB:I302_06113"/>
<dbReference type="Proteomes" id="UP000092730">
    <property type="component" value="Chromosome 5"/>
</dbReference>
<feature type="compositionally biased region" description="Basic and acidic residues" evidence="1">
    <location>
        <begin position="439"/>
        <end position="451"/>
    </location>
</feature>
<gene>
    <name evidence="2" type="ORF">I302_06113</name>
    <name evidence="3" type="ORF">I302_106625</name>
</gene>
<feature type="region of interest" description="Disordered" evidence="1">
    <location>
        <begin position="368"/>
        <end position="395"/>
    </location>
</feature>
<dbReference type="AlphaFoldDB" id="A0A1B9G0V3"/>
<keyword evidence="4" id="KW-1185">Reference proteome</keyword>